<accession>A0A6B0USC1</accession>
<dbReference type="EMBL" id="GIFC01010594">
    <property type="protein sequence ID" value="MXU92677.1"/>
    <property type="molecule type" value="Transcribed_RNA"/>
</dbReference>
<sequence length="136" mass="14374">MMNRESTGFFSFLSRAVLGLPTSQARGGAKAAAMLKASPALDAEPLTLRPLAGGLRGTEGFPMLGTEKPTPCLICDRGTTTVGDGNGRGLPVRPRPHAYFSRVLLDELEELGLPESTGLLRPVEGADWISSRPALL</sequence>
<name>A0A6B0USC1_IXORI</name>
<protein>
    <submittedName>
        <fullName evidence="1">Uncharacterized protein</fullName>
    </submittedName>
</protein>
<organism evidence="1">
    <name type="scientific">Ixodes ricinus</name>
    <name type="common">Common tick</name>
    <name type="synonym">Acarus ricinus</name>
    <dbReference type="NCBI Taxonomy" id="34613"/>
    <lineage>
        <taxon>Eukaryota</taxon>
        <taxon>Metazoa</taxon>
        <taxon>Ecdysozoa</taxon>
        <taxon>Arthropoda</taxon>
        <taxon>Chelicerata</taxon>
        <taxon>Arachnida</taxon>
        <taxon>Acari</taxon>
        <taxon>Parasitiformes</taxon>
        <taxon>Ixodida</taxon>
        <taxon>Ixodoidea</taxon>
        <taxon>Ixodidae</taxon>
        <taxon>Ixodinae</taxon>
        <taxon>Ixodes</taxon>
    </lineage>
</organism>
<reference evidence="1" key="1">
    <citation type="submission" date="2019-12" db="EMBL/GenBank/DDBJ databases">
        <title>An insight into the sialome of adult female Ixodes ricinus ticks feeding for 6 days.</title>
        <authorList>
            <person name="Perner J."/>
            <person name="Ribeiro J.M.C."/>
        </authorList>
    </citation>
    <scope>NUCLEOTIDE SEQUENCE</scope>
    <source>
        <strain evidence="1">Semi-engorged</strain>
        <tissue evidence="1">Salivary glands</tissue>
    </source>
</reference>
<proteinExistence type="predicted"/>
<evidence type="ECO:0000313" key="1">
    <source>
        <dbReference type="EMBL" id="MXU92677.1"/>
    </source>
</evidence>
<dbReference type="AlphaFoldDB" id="A0A6B0USC1"/>